<dbReference type="InterPro" id="IPR013324">
    <property type="entry name" value="RNA_pol_sigma_r3/r4-like"/>
</dbReference>
<dbReference type="SUPFAM" id="SSF88946">
    <property type="entry name" value="Sigma2 domain of RNA polymerase sigma factors"/>
    <property type="match status" value="1"/>
</dbReference>
<evidence type="ECO:0000256" key="3">
    <source>
        <dbReference type="ARBA" id="ARBA00023082"/>
    </source>
</evidence>
<keyword evidence="7" id="KW-1185">Reference proteome</keyword>
<dbReference type="Pfam" id="PF08281">
    <property type="entry name" value="Sigma70_r4_2"/>
    <property type="match status" value="1"/>
</dbReference>
<dbReference type="OrthoDB" id="3747638at2"/>
<dbReference type="PANTHER" id="PTHR43133:SF8">
    <property type="entry name" value="RNA POLYMERASE SIGMA FACTOR HI_1459-RELATED"/>
    <property type="match status" value="1"/>
</dbReference>
<name>B0RCT2_CLASE</name>
<dbReference type="EMBL" id="AM849034">
    <property type="protein sequence ID" value="CAQ01853.1"/>
    <property type="molecule type" value="Genomic_DNA"/>
</dbReference>
<comment type="similarity">
    <text evidence="1">Belongs to the sigma-70 factor family. ECF subfamily.</text>
</comment>
<evidence type="ECO:0000256" key="1">
    <source>
        <dbReference type="ARBA" id="ARBA00010641"/>
    </source>
</evidence>
<dbReference type="GO" id="GO:0003677">
    <property type="term" value="F:DNA binding"/>
    <property type="evidence" value="ECO:0007669"/>
    <property type="project" value="UniProtKB-KW"/>
</dbReference>
<dbReference type="InterPro" id="IPR013325">
    <property type="entry name" value="RNA_pol_sigma_r2"/>
</dbReference>
<gene>
    <name evidence="6" type="ordered locus">CMS1751</name>
</gene>
<dbReference type="GO" id="GO:0016987">
    <property type="term" value="F:sigma factor activity"/>
    <property type="evidence" value="ECO:0007669"/>
    <property type="project" value="UniProtKB-KW"/>
</dbReference>
<evidence type="ECO:0000313" key="7">
    <source>
        <dbReference type="Proteomes" id="UP000001318"/>
    </source>
</evidence>
<keyword evidence="5" id="KW-0804">Transcription</keyword>
<dbReference type="InterPro" id="IPR039425">
    <property type="entry name" value="RNA_pol_sigma-70-like"/>
</dbReference>
<dbReference type="STRING" id="31964.CMS1751"/>
<dbReference type="InterPro" id="IPR014284">
    <property type="entry name" value="RNA_pol_sigma-70_dom"/>
</dbReference>
<accession>B0RCT2</accession>
<evidence type="ECO:0000256" key="5">
    <source>
        <dbReference type="ARBA" id="ARBA00023163"/>
    </source>
</evidence>
<dbReference type="PANTHER" id="PTHR43133">
    <property type="entry name" value="RNA POLYMERASE ECF-TYPE SIGMA FACTO"/>
    <property type="match status" value="1"/>
</dbReference>
<dbReference type="SUPFAM" id="SSF88659">
    <property type="entry name" value="Sigma3 and sigma4 domains of RNA polymerase sigma factors"/>
    <property type="match status" value="1"/>
</dbReference>
<reference evidence="6 7" key="1">
    <citation type="journal article" date="2008" name="J. Bacteriol.">
        <title>Genome of the actinomycete plant pathogen Clavibacter michiganensis subsp. sepedonicus suggests recent niche adaptation.</title>
        <authorList>
            <person name="Bentley S.D."/>
            <person name="Corton C."/>
            <person name="Brown S.E."/>
            <person name="Barron A."/>
            <person name="Clark L."/>
            <person name="Doggett J."/>
            <person name="Harris B."/>
            <person name="Ormond D."/>
            <person name="Quail M.A."/>
            <person name="May G."/>
            <person name="Francis D."/>
            <person name="Knudson D."/>
            <person name="Parkhill J."/>
            <person name="Ishimaru C.A."/>
        </authorList>
    </citation>
    <scope>NUCLEOTIDE SEQUENCE [LARGE SCALE GENOMIC DNA]</scope>
    <source>
        <strain evidence="7">ATCC 33113 / DSM 20744 / JCM 9667 / LMG 2889 / ICMP 2535 / C-1</strain>
    </source>
</reference>
<dbReference type="Proteomes" id="UP000001318">
    <property type="component" value="Chromosome"/>
</dbReference>
<keyword evidence="2" id="KW-0805">Transcription regulation</keyword>
<keyword evidence="4" id="KW-0238">DNA-binding</keyword>
<evidence type="ECO:0000256" key="4">
    <source>
        <dbReference type="ARBA" id="ARBA00023125"/>
    </source>
</evidence>
<dbReference type="Pfam" id="PF04542">
    <property type="entry name" value="Sigma70_r2"/>
    <property type="match status" value="1"/>
</dbReference>
<dbReference type="InterPro" id="IPR013249">
    <property type="entry name" value="RNA_pol_sigma70_r4_t2"/>
</dbReference>
<keyword evidence="3" id="KW-0731">Sigma factor</keyword>
<dbReference type="NCBIfam" id="TIGR02937">
    <property type="entry name" value="sigma70-ECF"/>
    <property type="match status" value="1"/>
</dbReference>
<organism evidence="6 7">
    <name type="scientific">Clavibacter sepedonicus</name>
    <name type="common">Clavibacter michiganensis subsp. sepedonicus</name>
    <dbReference type="NCBI Taxonomy" id="31964"/>
    <lineage>
        <taxon>Bacteria</taxon>
        <taxon>Bacillati</taxon>
        <taxon>Actinomycetota</taxon>
        <taxon>Actinomycetes</taxon>
        <taxon>Micrococcales</taxon>
        <taxon>Microbacteriaceae</taxon>
        <taxon>Clavibacter</taxon>
    </lineage>
</organism>
<dbReference type="AlphaFoldDB" id="B0RCT2"/>
<protein>
    <submittedName>
        <fullName evidence="6">Sigma factor</fullName>
    </submittedName>
</protein>
<dbReference type="GO" id="GO:0006352">
    <property type="term" value="P:DNA-templated transcription initiation"/>
    <property type="evidence" value="ECO:0007669"/>
    <property type="project" value="InterPro"/>
</dbReference>
<dbReference type="InterPro" id="IPR036388">
    <property type="entry name" value="WH-like_DNA-bd_sf"/>
</dbReference>
<evidence type="ECO:0000313" key="6">
    <source>
        <dbReference type="EMBL" id="CAQ01853.1"/>
    </source>
</evidence>
<dbReference type="InterPro" id="IPR007627">
    <property type="entry name" value="RNA_pol_sigma70_r2"/>
</dbReference>
<dbReference type="KEGG" id="cms:CMS1751"/>
<dbReference type="HOGENOM" id="CLU_047691_9_2_11"/>
<evidence type="ECO:0000256" key="2">
    <source>
        <dbReference type="ARBA" id="ARBA00023015"/>
    </source>
</evidence>
<dbReference type="Gene3D" id="1.10.10.10">
    <property type="entry name" value="Winged helix-like DNA-binding domain superfamily/Winged helix DNA-binding domain"/>
    <property type="match status" value="1"/>
</dbReference>
<sequence length="203" mass="22443">MERESTDPRRAIPDVSTDSDIIERSSTTPRAFAELYDRHAPTVHRYAARAVGMQAADDVMSSTFLVAFERRTTYDLERPDALPWLLGIATNLLHRHRRSDAHARRGMAAFHDASVPLDDEAAASDRLDAARGIDAVRAELARMPDRERDVLLLHAWGGLDHAGIARVLGIPEGTVGSRLHRARRRLRPLVEDAQGARSGADDG</sequence>
<dbReference type="Gene3D" id="1.10.1740.10">
    <property type="match status" value="1"/>
</dbReference>
<dbReference type="eggNOG" id="COG1595">
    <property type="taxonomic scope" value="Bacteria"/>
</dbReference>
<proteinExistence type="inferred from homology"/>